<reference evidence="2 3" key="1">
    <citation type="journal article" date="2021" name="Nat. Plants">
        <title>The Taxus genome provides insights into paclitaxel biosynthesis.</title>
        <authorList>
            <person name="Xiong X."/>
            <person name="Gou J."/>
            <person name="Liao Q."/>
            <person name="Li Y."/>
            <person name="Zhou Q."/>
            <person name="Bi G."/>
            <person name="Li C."/>
            <person name="Du R."/>
            <person name="Wang X."/>
            <person name="Sun T."/>
            <person name="Guo L."/>
            <person name="Liang H."/>
            <person name="Lu P."/>
            <person name="Wu Y."/>
            <person name="Zhang Z."/>
            <person name="Ro D.K."/>
            <person name="Shang Y."/>
            <person name="Huang S."/>
            <person name="Yan J."/>
        </authorList>
    </citation>
    <scope>NUCLEOTIDE SEQUENCE [LARGE SCALE GENOMIC DNA]</scope>
    <source>
        <strain evidence="2">Ta-2019</strain>
    </source>
</reference>
<accession>A0AA38FS25</accession>
<evidence type="ECO:0000256" key="1">
    <source>
        <dbReference type="SAM" id="MobiDB-lite"/>
    </source>
</evidence>
<keyword evidence="3" id="KW-1185">Reference proteome</keyword>
<dbReference type="Proteomes" id="UP000824469">
    <property type="component" value="Unassembled WGS sequence"/>
</dbReference>
<dbReference type="EMBL" id="JAHRHJ020000007">
    <property type="protein sequence ID" value="KAH9309300.1"/>
    <property type="molecule type" value="Genomic_DNA"/>
</dbReference>
<organism evidence="2 3">
    <name type="scientific">Taxus chinensis</name>
    <name type="common">Chinese yew</name>
    <name type="synonym">Taxus wallichiana var. chinensis</name>
    <dbReference type="NCBI Taxonomy" id="29808"/>
    <lineage>
        <taxon>Eukaryota</taxon>
        <taxon>Viridiplantae</taxon>
        <taxon>Streptophyta</taxon>
        <taxon>Embryophyta</taxon>
        <taxon>Tracheophyta</taxon>
        <taxon>Spermatophyta</taxon>
        <taxon>Pinopsida</taxon>
        <taxon>Pinidae</taxon>
        <taxon>Conifers II</taxon>
        <taxon>Cupressales</taxon>
        <taxon>Taxaceae</taxon>
        <taxon>Taxus</taxon>
    </lineage>
</organism>
<protein>
    <submittedName>
        <fullName evidence="2">Uncharacterized protein</fullName>
    </submittedName>
</protein>
<name>A0AA38FS25_TAXCH</name>
<feature type="compositionally biased region" description="Polar residues" evidence="1">
    <location>
        <begin position="27"/>
        <end position="42"/>
    </location>
</feature>
<sequence>RRYLEALLRKKALSRGRGQQHAEVLGDSQSEMEAHSSPNPQQFELVKRQRRTLEPSSPTHSIQSHAFISSEQTLSTTPTRPPVAPRNTTPRQQDYLGIDSNDPTGFFDTREMIQGQQDHPTQRQKQVAVDLGESPHTSLARSSSSDSDSEQLPPFPLENLIGYDCKSHVSEFILPHINQLIEWERRAKVLINEIISRYENYWQRDSLYAAVQNQPAKMDSLLTQVRSGTATYNNNYKDDILDKALNKLENISAEAQTYFNKWSKDKDLVAIANAERDRAVLKYENLKSHAKVLQVHLETTKNSLSTAKNLKQNIVLVNKQNNTLKWIIKEHGLDPDILFKAKAAADPNLLSHRDTTNQEEIILKNLDSAAEDLISSGVISGVGERGTAIVEEAVGEESRGV</sequence>
<gene>
    <name evidence="2" type="ORF">KI387_037211</name>
</gene>
<proteinExistence type="predicted"/>
<dbReference type="AlphaFoldDB" id="A0AA38FS25"/>
<feature type="compositionally biased region" description="Polar residues" evidence="1">
    <location>
        <begin position="54"/>
        <end position="78"/>
    </location>
</feature>
<feature type="non-terminal residue" evidence="2">
    <location>
        <position position="401"/>
    </location>
</feature>
<feature type="compositionally biased region" description="Polar residues" evidence="1">
    <location>
        <begin position="114"/>
        <end position="125"/>
    </location>
</feature>
<comment type="caution">
    <text evidence="2">The sequence shown here is derived from an EMBL/GenBank/DDBJ whole genome shotgun (WGS) entry which is preliminary data.</text>
</comment>
<feature type="region of interest" description="Disordered" evidence="1">
    <location>
        <begin position="12"/>
        <end position="153"/>
    </location>
</feature>
<evidence type="ECO:0000313" key="2">
    <source>
        <dbReference type="EMBL" id="KAH9309300.1"/>
    </source>
</evidence>
<evidence type="ECO:0000313" key="3">
    <source>
        <dbReference type="Proteomes" id="UP000824469"/>
    </source>
</evidence>